<reference evidence="1" key="1">
    <citation type="journal article" date="2019" name="bioRxiv">
        <title>The Genome of the Zebra Mussel, Dreissena polymorpha: A Resource for Invasive Species Research.</title>
        <authorList>
            <person name="McCartney M.A."/>
            <person name="Auch B."/>
            <person name="Kono T."/>
            <person name="Mallez S."/>
            <person name="Zhang Y."/>
            <person name="Obille A."/>
            <person name="Becker A."/>
            <person name="Abrahante J.E."/>
            <person name="Garbe J."/>
            <person name="Badalamenti J.P."/>
            <person name="Herman A."/>
            <person name="Mangelson H."/>
            <person name="Liachko I."/>
            <person name="Sullivan S."/>
            <person name="Sone E.D."/>
            <person name="Koren S."/>
            <person name="Silverstein K.A.T."/>
            <person name="Beckman K.B."/>
            <person name="Gohl D.M."/>
        </authorList>
    </citation>
    <scope>NUCLEOTIDE SEQUENCE</scope>
    <source>
        <strain evidence="1">Duluth1</strain>
        <tissue evidence="1">Whole animal</tissue>
    </source>
</reference>
<evidence type="ECO:0000313" key="2">
    <source>
        <dbReference type="Proteomes" id="UP000828390"/>
    </source>
</evidence>
<protein>
    <submittedName>
        <fullName evidence="1">Uncharacterized protein</fullName>
    </submittedName>
</protein>
<dbReference type="EMBL" id="JAIWYP010000003">
    <property type="protein sequence ID" value="KAH3845632.1"/>
    <property type="molecule type" value="Genomic_DNA"/>
</dbReference>
<dbReference type="Proteomes" id="UP000828390">
    <property type="component" value="Unassembled WGS sequence"/>
</dbReference>
<dbReference type="AlphaFoldDB" id="A0A9D4KT67"/>
<organism evidence="1 2">
    <name type="scientific">Dreissena polymorpha</name>
    <name type="common">Zebra mussel</name>
    <name type="synonym">Mytilus polymorpha</name>
    <dbReference type="NCBI Taxonomy" id="45954"/>
    <lineage>
        <taxon>Eukaryota</taxon>
        <taxon>Metazoa</taxon>
        <taxon>Spiralia</taxon>
        <taxon>Lophotrochozoa</taxon>
        <taxon>Mollusca</taxon>
        <taxon>Bivalvia</taxon>
        <taxon>Autobranchia</taxon>
        <taxon>Heteroconchia</taxon>
        <taxon>Euheterodonta</taxon>
        <taxon>Imparidentia</taxon>
        <taxon>Neoheterodontei</taxon>
        <taxon>Myida</taxon>
        <taxon>Dreissenoidea</taxon>
        <taxon>Dreissenidae</taxon>
        <taxon>Dreissena</taxon>
    </lineage>
</organism>
<keyword evidence="2" id="KW-1185">Reference proteome</keyword>
<accession>A0A9D4KT67</accession>
<reference evidence="1" key="2">
    <citation type="submission" date="2020-11" db="EMBL/GenBank/DDBJ databases">
        <authorList>
            <person name="McCartney M.A."/>
            <person name="Auch B."/>
            <person name="Kono T."/>
            <person name="Mallez S."/>
            <person name="Becker A."/>
            <person name="Gohl D.M."/>
            <person name="Silverstein K.A.T."/>
            <person name="Koren S."/>
            <person name="Bechman K.B."/>
            <person name="Herman A."/>
            <person name="Abrahante J.E."/>
            <person name="Garbe J."/>
        </authorList>
    </citation>
    <scope>NUCLEOTIDE SEQUENCE</scope>
    <source>
        <strain evidence="1">Duluth1</strain>
        <tissue evidence="1">Whole animal</tissue>
    </source>
</reference>
<proteinExistence type="predicted"/>
<sequence>MMDVTMEFLSLFINPENIPDRFKDLVQLDVTDRSLQKPDKDLALGKYAQSICDIGEN</sequence>
<name>A0A9D4KT67_DREPO</name>
<evidence type="ECO:0000313" key="1">
    <source>
        <dbReference type="EMBL" id="KAH3845632.1"/>
    </source>
</evidence>
<gene>
    <name evidence="1" type="ORF">DPMN_087914</name>
</gene>
<comment type="caution">
    <text evidence="1">The sequence shown here is derived from an EMBL/GenBank/DDBJ whole genome shotgun (WGS) entry which is preliminary data.</text>
</comment>